<feature type="transmembrane region" description="Helical" evidence="8">
    <location>
        <begin position="198"/>
        <end position="217"/>
    </location>
</feature>
<dbReference type="InterPro" id="IPR050736">
    <property type="entry name" value="Sensor_HK_Regulatory"/>
</dbReference>
<evidence type="ECO:0000256" key="3">
    <source>
        <dbReference type="ARBA" id="ARBA00012438"/>
    </source>
</evidence>
<keyword evidence="8" id="KW-0812">Transmembrane</keyword>
<dbReference type="SUPFAM" id="SSF47384">
    <property type="entry name" value="Homodimeric domain of signal transducing histidine kinase"/>
    <property type="match status" value="1"/>
</dbReference>
<gene>
    <name evidence="11" type="ORF">C8N45_105156</name>
</gene>
<feature type="domain" description="HAMP" evidence="10">
    <location>
        <begin position="219"/>
        <end position="271"/>
    </location>
</feature>
<evidence type="ECO:0000256" key="7">
    <source>
        <dbReference type="ARBA" id="ARBA00023012"/>
    </source>
</evidence>
<dbReference type="InterPro" id="IPR036097">
    <property type="entry name" value="HisK_dim/P_sf"/>
</dbReference>
<dbReference type="PROSITE" id="PS50885">
    <property type="entry name" value="HAMP"/>
    <property type="match status" value="1"/>
</dbReference>
<keyword evidence="7" id="KW-0902">Two-component regulatory system</keyword>
<organism evidence="11 12">
    <name type="scientific">Yoonia sediminilitoris</name>
    <dbReference type="NCBI Taxonomy" id="1286148"/>
    <lineage>
        <taxon>Bacteria</taxon>
        <taxon>Pseudomonadati</taxon>
        <taxon>Pseudomonadota</taxon>
        <taxon>Alphaproteobacteria</taxon>
        <taxon>Rhodobacterales</taxon>
        <taxon>Paracoccaceae</taxon>
        <taxon>Yoonia</taxon>
    </lineage>
</organism>
<dbReference type="Pfam" id="PF00672">
    <property type="entry name" value="HAMP"/>
    <property type="match status" value="1"/>
</dbReference>
<dbReference type="RefSeq" id="WP_168769469.1">
    <property type="nucleotide sequence ID" value="NZ_QBUD01000005.1"/>
</dbReference>
<dbReference type="EC" id="2.7.13.3" evidence="3"/>
<dbReference type="GO" id="GO:0016020">
    <property type="term" value="C:membrane"/>
    <property type="evidence" value="ECO:0007669"/>
    <property type="project" value="UniProtKB-SubCell"/>
</dbReference>
<evidence type="ECO:0000256" key="8">
    <source>
        <dbReference type="SAM" id="Phobius"/>
    </source>
</evidence>
<dbReference type="Gene3D" id="6.10.340.10">
    <property type="match status" value="1"/>
</dbReference>
<keyword evidence="8" id="KW-1133">Transmembrane helix</keyword>
<dbReference type="AlphaFoldDB" id="A0A2T6KHF5"/>
<comment type="catalytic activity">
    <reaction evidence="1">
        <text>ATP + protein L-histidine = ADP + protein N-phospho-L-histidine.</text>
        <dbReference type="EC" id="2.7.13.3"/>
    </reaction>
</comment>
<evidence type="ECO:0000259" key="10">
    <source>
        <dbReference type="PROSITE" id="PS50885"/>
    </source>
</evidence>
<keyword evidence="6" id="KW-0418">Kinase</keyword>
<dbReference type="InterPro" id="IPR003661">
    <property type="entry name" value="HisK_dim/P_dom"/>
</dbReference>
<evidence type="ECO:0000256" key="1">
    <source>
        <dbReference type="ARBA" id="ARBA00000085"/>
    </source>
</evidence>
<dbReference type="SUPFAM" id="SSF55874">
    <property type="entry name" value="ATPase domain of HSP90 chaperone/DNA topoisomerase II/histidine kinase"/>
    <property type="match status" value="1"/>
</dbReference>
<dbReference type="SMART" id="SM00387">
    <property type="entry name" value="HATPase_c"/>
    <property type="match status" value="1"/>
</dbReference>
<evidence type="ECO:0000256" key="4">
    <source>
        <dbReference type="ARBA" id="ARBA00022553"/>
    </source>
</evidence>
<accession>A0A2T6KHF5</accession>
<dbReference type="PANTHER" id="PTHR43711:SF1">
    <property type="entry name" value="HISTIDINE KINASE 1"/>
    <property type="match status" value="1"/>
</dbReference>
<evidence type="ECO:0000313" key="12">
    <source>
        <dbReference type="Proteomes" id="UP000244523"/>
    </source>
</evidence>
<protein>
    <recommendedName>
        <fullName evidence="3">histidine kinase</fullName>
        <ecNumber evidence="3">2.7.13.3</ecNumber>
    </recommendedName>
</protein>
<dbReference type="SUPFAM" id="SSF158472">
    <property type="entry name" value="HAMP domain-like"/>
    <property type="match status" value="1"/>
</dbReference>
<keyword evidence="5" id="KW-0808">Transferase</keyword>
<name>A0A2T6KHF5_9RHOB</name>
<dbReference type="Proteomes" id="UP000244523">
    <property type="component" value="Unassembled WGS sequence"/>
</dbReference>
<dbReference type="InterPro" id="IPR003660">
    <property type="entry name" value="HAMP_dom"/>
</dbReference>
<reference evidence="11 12" key="1">
    <citation type="submission" date="2018-04" db="EMBL/GenBank/DDBJ databases">
        <title>Genomic Encyclopedia of Archaeal and Bacterial Type Strains, Phase II (KMG-II): from individual species to whole genera.</title>
        <authorList>
            <person name="Goeker M."/>
        </authorList>
    </citation>
    <scope>NUCLEOTIDE SEQUENCE [LARGE SCALE GENOMIC DNA]</scope>
    <source>
        <strain evidence="11 12">DSM 29955</strain>
    </source>
</reference>
<comment type="subcellular location">
    <subcellularLocation>
        <location evidence="2">Membrane</location>
    </subcellularLocation>
</comment>
<dbReference type="InterPro" id="IPR003594">
    <property type="entry name" value="HATPase_dom"/>
</dbReference>
<dbReference type="PANTHER" id="PTHR43711">
    <property type="entry name" value="TWO-COMPONENT HISTIDINE KINASE"/>
    <property type="match status" value="1"/>
</dbReference>
<dbReference type="EMBL" id="QBUD01000005">
    <property type="protein sequence ID" value="PUB14933.1"/>
    <property type="molecule type" value="Genomic_DNA"/>
</dbReference>
<dbReference type="Pfam" id="PF00512">
    <property type="entry name" value="HisKA"/>
    <property type="match status" value="1"/>
</dbReference>
<evidence type="ECO:0000256" key="6">
    <source>
        <dbReference type="ARBA" id="ARBA00022777"/>
    </source>
</evidence>
<dbReference type="SMART" id="SM00388">
    <property type="entry name" value="HisKA"/>
    <property type="match status" value="1"/>
</dbReference>
<dbReference type="CDD" id="cd00082">
    <property type="entry name" value="HisKA"/>
    <property type="match status" value="1"/>
</dbReference>
<keyword evidence="8" id="KW-0472">Membrane</keyword>
<dbReference type="CDD" id="cd00075">
    <property type="entry name" value="HATPase"/>
    <property type="match status" value="1"/>
</dbReference>
<keyword evidence="4" id="KW-0597">Phosphoprotein</keyword>
<dbReference type="PROSITE" id="PS50109">
    <property type="entry name" value="HIS_KIN"/>
    <property type="match status" value="1"/>
</dbReference>
<dbReference type="GO" id="GO:0000155">
    <property type="term" value="F:phosphorelay sensor kinase activity"/>
    <property type="evidence" value="ECO:0007669"/>
    <property type="project" value="InterPro"/>
</dbReference>
<evidence type="ECO:0000256" key="2">
    <source>
        <dbReference type="ARBA" id="ARBA00004370"/>
    </source>
</evidence>
<sequence length="532" mass="57792">MMRSLRARLAVGAAMIGLIAVLASGLTVRGMTQMSAQVQVAVTTEKRIARFSGLASQISSLIVVLYEVAQRGVTADLREARLEGLKDNIRRNFAEIRKELDADVGAADQSDLDEQSRRATQSIGIARMEALFETTLEQFETAVEETPPNQRAARLQGQINAFSMGFDPLLNSAITYERRTREAAIARVAELRDSLTQAAFAVALLAIFLVSGFYFFLVRPQLSRLDQLRNASAEIGRENFAVALPDAQRDEIGQLFAATNQMAASLADRRAAVNREWDRLNQTIAERTEALRTANQALSQRDEDRRRFFADVSHELRTPLTVILMESELALKSGAAADSPLGIIHERARRLNQRIDDLLRIARSEAGKLTLEDTAFALDAAALAAVSDMRSLGQNAGVAIETAFAADTMVQGDPNWTRQVITGLIENALRHAAKGGLIRLTVDTTDDTARVHVVDNGPGIAASELPRMTERFAQAANGATKSEGFGIGLSLANWVMTQQGGQLNIESPTPEPFRLGAATGTKVTLSLPLAQV</sequence>
<proteinExistence type="predicted"/>
<dbReference type="Gene3D" id="3.30.565.10">
    <property type="entry name" value="Histidine kinase-like ATPase, C-terminal domain"/>
    <property type="match status" value="1"/>
</dbReference>
<evidence type="ECO:0000259" key="9">
    <source>
        <dbReference type="PROSITE" id="PS50109"/>
    </source>
</evidence>
<dbReference type="SMART" id="SM00304">
    <property type="entry name" value="HAMP"/>
    <property type="match status" value="1"/>
</dbReference>
<feature type="domain" description="Histidine kinase" evidence="9">
    <location>
        <begin position="311"/>
        <end position="531"/>
    </location>
</feature>
<evidence type="ECO:0000313" key="11">
    <source>
        <dbReference type="EMBL" id="PUB14933.1"/>
    </source>
</evidence>
<dbReference type="InterPro" id="IPR036890">
    <property type="entry name" value="HATPase_C_sf"/>
</dbReference>
<comment type="caution">
    <text evidence="11">The sequence shown here is derived from an EMBL/GenBank/DDBJ whole genome shotgun (WGS) entry which is preliminary data.</text>
</comment>
<dbReference type="CDD" id="cd06225">
    <property type="entry name" value="HAMP"/>
    <property type="match status" value="1"/>
</dbReference>
<dbReference type="Pfam" id="PF02518">
    <property type="entry name" value="HATPase_c"/>
    <property type="match status" value="1"/>
</dbReference>
<dbReference type="InterPro" id="IPR005467">
    <property type="entry name" value="His_kinase_dom"/>
</dbReference>
<keyword evidence="12" id="KW-1185">Reference proteome</keyword>
<evidence type="ECO:0000256" key="5">
    <source>
        <dbReference type="ARBA" id="ARBA00022679"/>
    </source>
</evidence>
<dbReference type="Gene3D" id="1.10.287.130">
    <property type="match status" value="1"/>
</dbReference>